<dbReference type="InterPro" id="IPR023170">
    <property type="entry name" value="HhH_base_excis_C"/>
</dbReference>
<dbReference type="SMART" id="SM00478">
    <property type="entry name" value="ENDO3c"/>
    <property type="match status" value="1"/>
</dbReference>
<feature type="binding site" evidence="12">
    <location>
        <position position="188"/>
    </location>
    <ligand>
        <name>[4Fe-4S] cluster</name>
        <dbReference type="ChEBI" id="CHEBI:49883"/>
    </ligand>
</feature>
<evidence type="ECO:0000256" key="8">
    <source>
        <dbReference type="ARBA" id="ARBA00023204"/>
    </source>
</evidence>
<dbReference type="InterPro" id="IPR000445">
    <property type="entry name" value="HhH_motif"/>
</dbReference>
<feature type="binding site" evidence="12">
    <location>
        <position position="198"/>
    </location>
    <ligand>
        <name>[4Fe-4S] cluster</name>
        <dbReference type="ChEBI" id="CHEBI:49883"/>
    </ligand>
</feature>
<dbReference type="SMART" id="SM00525">
    <property type="entry name" value="FES"/>
    <property type="match status" value="1"/>
</dbReference>
<keyword evidence="14" id="KW-0255">Endonuclease</keyword>
<feature type="binding site" evidence="12">
    <location>
        <position position="195"/>
    </location>
    <ligand>
        <name>[4Fe-4S] cluster</name>
        <dbReference type="ChEBI" id="CHEBI:49883"/>
    </ligand>
</feature>
<accession>A0A8T4LIE7</accession>
<dbReference type="Pfam" id="PF10576">
    <property type="entry name" value="EndIII_4Fe-2S"/>
    <property type="match status" value="1"/>
</dbReference>
<dbReference type="EMBL" id="JAGVWE010000002">
    <property type="protein sequence ID" value="MBS3062666.1"/>
    <property type="molecule type" value="Genomic_DNA"/>
</dbReference>
<evidence type="ECO:0000256" key="2">
    <source>
        <dbReference type="ARBA" id="ARBA00022485"/>
    </source>
</evidence>
<keyword evidence="2 12" id="KW-0004">4Fe-4S</keyword>
<comment type="function">
    <text evidence="12">DNA repair enzyme that has both DNA N-glycosylase activity and AP-lyase activity. The DNA N-glycosylase activity releases various damaged pyrimidines from DNA by cleaving the N-glycosidic bond, leaving an AP (apurinic/apyrimidinic) site. The AP-lyase activity cleaves the phosphodiester bond 3' to the AP site by a beta-elimination, leaving a 3'-terminal unsaturated sugar and a product with a terminal 5'-phosphate.</text>
</comment>
<dbReference type="Pfam" id="PF00730">
    <property type="entry name" value="HhH-GPD"/>
    <property type="match status" value="1"/>
</dbReference>
<keyword evidence="9 12" id="KW-0456">Lyase</keyword>
<dbReference type="GO" id="GO:0000703">
    <property type="term" value="F:oxidized pyrimidine nucleobase lesion DNA N-glycosylase activity"/>
    <property type="evidence" value="ECO:0007669"/>
    <property type="project" value="TreeGrafter"/>
</dbReference>
<evidence type="ECO:0000256" key="4">
    <source>
        <dbReference type="ARBA" id="ARBA00022763"/>
    </source>
</evidence>
<dbReference type="GO" id="GO:0140078">
    <property type="term" value="F:class I DNA-(apurinic or apyrimidinic site) endonuclease activity"/>
    <property type="evidence" value="ECO:0007669"/>
    <property type="project" value="UniProtKB-EC"/>
</dbReference>
<reference evidence="14" key="1">
    <citation type="submission" date="2021-03" db="EMBL/GenBank/DDBJ databases">
        <authorList>
            <person name="Jaffe A."/>
        </authorList>
    </citation>
    <scope>NUCLEOTIDE SEQUENCE</scope>
    <source>
        <strain evidence="14">RIFCSPLOWO2_01_FULL_58_19</strain>
    </source>
</reference>
<dbReference type="Gene3D" id="1.10.1670.10">
    <property type="entry name" value="Helix-hairpin-Helix base-excision DNA repair enzymes (C-terminal)"/>
    <property type="match status" value="1"/>
</dbReference>
<dbReference type="GO" id="GO:0051539">
    <property type="term" value="F:4 iron, 4 sulfur cluster binding"/>
    <property type="evidence" value="ECO:0007669"/>
    <property type="project" value="UniProtKB-UniRule"/>
</dbReference>
<name>A0A8T4LIE7_9ARCH</name>
<dbReference type="PANTHER" id="PTHR43286:SF1">
    <property type="entry name" value="ENDONUCLEASE III-LIKE PROTEIN 1"/>
    <property type="match status" value="1"/>
</dbReference>
<evidence type="ECO:0000313" key="15">
    <source>
        <dbReference type="Proteomes" id="UP000678237"/>
    </source>
</evidence>
<comment type="catalytic activity">
    <reaction evidence="11">
        <text>Hydrolyzes mismatched double-stranded DNA and polynucleotides, releasing free thymine.</text>
        <dbReference type="EC" id="3.2.2.29"/>
    </reaction>
</comment>
<dbReference type="PANTHER" id="PTHR43286">
    <property type="entry name" value="ENDONUCLEASE III-LIKE PROTEIN 1"/>
    <property type="match status" value="1"/>
</dbReference>
<dbReference type="PIRSF" id="PIRSF001435">
    <property type="entry name" value="Nth"/>
    <property type="match status" value="1"/>
</dbReference>
<evidence type="ECO:0000256" key="7">
    <source>
        <dbReference type="ARBA" id="ARBA00023014"/>
    </source>
</evidence>
<protein>
    <recommendedName>
        <fullName evidence="12">Endonuclease III</fullName>
        <ecNumber evidence="12">4.2.99.18</ecNumber>
    </recommendedName>
    <alternativeName>
        <fullName evidence="12">DNA-(apurinic or apyrimidinic site) lyase</fullName>
    </alternativeName>
</protein>
<dbReference type="InterPro" id="IPR005759">
    <property type="entry name" value="Nth"/>
</dbReference>
<comment type="similarity">
    <text evidence="1 12">Belongs to the Nth/MutY family.</text>
</comment>
<keyword evidence="7 12" id="KW-0411">Iron-sulfur</keyword>
<dbReference type="CDD" id="cd00056">
    <property type="entry name" value="ENDO3c"/>
    <property type="match status" value="1"/>
</dbReference>
<dbReference type="InterPro" id="IPR003265">
    <property type="entry name" value="HhH-GPD_domain"/>
</dbReference>
<dbReference type="GO" id="GO:0141016">
    <property type="term" value="F:G/T mismatch-specific thymine-DNA glycosylase activity"/>
    <property type="evidence" value="ECO:0007669"/>
    <property type="project" value="UniProtKB-EC"/>
</dbReference>
<keyword evidence="8 12" id="KW-0234">DNA repair</keyword>
<dbReference type="EC" id="4.2.99.18" evidence="12"/>
<evidence type="ECO:0000256" key="9">
    <source>
        <dbReference type="ARBA" id="ARBA00023239"/>
    </source>
</evidence>
<keyword evidence="14" id="KW-0540">Nuclease</keyword>
<keyword evidence="3 12" id="KW-0479">Metal-binding</keyword>
<organism evidence="14 15">
    <name type="scientific">Candidatus Iainarchaeum sp</name>
    <dbReference type="NCBI Taxonomy" id="3101447"/>
    <lineage>
        <taxon>Archaea</taxon>
        <taxon>Candidatus Iainarchaeota</taxon>
        <taxon>Candidatus Iainarchaeia</taxon>
        <taxon>Candidatus Iainarchaeales</taxon>
        <taxon>Candidatus Iainarchaeaceae</taxon>
        <taxon>Candidatus Iainarchaeum</taxon>
    </lineage>
</organism>
<evidence type="ECO:0000256" key="11">
    <source>
        <dbReference type="ARBA" id="ARBA00052915"/>
    </source>
</evidence>
<evidence type="ECO:0000256" key="12">
    <source>
        <dbReference type="HAMAP-Rule" id="MF_00942"/>
    </source>
</evidence>
<dbReference type="FunFam" id="1.10.340.30:FF:000001">
    <property type="entry name" value="Endonuclease III"/>
    <property type="match status" value="1"/>
</dbReference>
<dbReference type="InterPro" id="IPR011257">
    <property type="entry name" value="DNA_glycosylase"/>
</dbReference>
<evidence type="ECO:0000256" key="3">
    <source>
        <dbReference type="ARBA" id="ARBA00022723"/>
    </source>
</evidence>
<dbReference type="PROSITE" id="PS01155">
    <property type="entry name" value="ENDONUCLEASE_III_2"/>
    <property type="match status" value="1"/>
</dbReference>
<dbReference type="InterPro" id="IPR004036">
    <property type="entry name" value="Endonuclease-III-like_CS2"/>
</dbReference>
<feature type="domain" description="HhH-GPD" evidence="13">
    <location>
        <begin position="39"/>
        <end position="186"/>
    </location>
</feature>
<evidence type="ECO:0000256" key="6">
    <source>
        <dbReference type="ARBA" id="ARBA00023004"/>
    </source>
</evidence>
<keyword evidence="6 12" id="KW-0408">Iron</keyword>
<evidence type="ECO:0000256" key="1">
    <source>
        <dbReference type="ARBA" id="ARBA00008343"/>
    </source>
</evidence>
<dbReference type="HAMAP" id="MF_00942">
    <property type="entry name" value="Nth"/>
    <property type="match status" value="1"/>
</dbReference>
<comment type="cofactor">
    <cofactor evidence="12">
        <name>[4Fe-4S] cluster</name>
        <dbReference type="ChEBI" id="CHEBI:49883"/>
    </cofactor>
    <text evidence="12">Binds 1 [4Fe-4S] cluster.</text>
</comment>
<dbReference type="AlphaFoldDB" id="A0A8T4LIE7"/>
<proteinExistence type="inferred from homology"/>
<dbReference type="Pfam" id="PF00633">
    <property type="entry name" value="HHH"/>
    <property type="match status" value="1"/>
</dbReference>
<feature type="binding site" evidence="12">
    <location>
        <position position="204"/>
    </location>
    <ligand>
        <name>[4Fe-4S] cluster</name>
        <dbReference type="ChEBI" id="CHEBI:49883"/>
    </ligand>
</feature>
<keyword evidence="10 12" id="KW-0326">Glycosidase</keyword>
<evidence type="ECO:0000313" key="14">
    <source>
        <dbReference type="EMBL" id="MBS3062666.1"/>
    </source>
</evidence>
<comment type="catalytic activity">
    <reaction evidence="12">
        <text>2'-deoxyribonucleotide-(2'-deoxyribose 5'-phosphate)-2'-deoxyribonucleotide-DNA = a 3'-end 2'-deoxyribonucleotide-(2,3-dehydro-2,3-deoxyribose 5'-phosphate)-DNA + a 5'-end 5'-phospho-2'-deoxyribonucleoside-DNA + H(+)</text>
        <dbReference type="Rhea" id="RHEA:66592"/>
        <dbReference type="Rhea" id="RHEA-COMP:13180"/>
        <dbReference type="Rhea" id="RHEA-COMP:16897"/>
        <dbReference type="Rhea" id="RHEA-COMP:17067"/>
        <dbReference type="ChEBI" id="CHEBI:15378"/>
        <dbReference type="ChEBI" id="CHEBI:136412"/>
        <dbReference type="ChEBI" id="CHEBI:157695"/>
        <dbReference type="ChEBI" id="CHEBI:167181"/>
        <dbReference type="EC" id="4.2.99.18"/>
    </reaction>
</comment>
<dbReference type="GO" id="GO:0003677">
    <property type="term" value="F:DNA binding"/>
    <property type="evidence" value="ECO:0007669"/>
    <property type="project" value="UniProtKB-UniRule"/>
</dbReference>
<keyword evidence="4 12" id="KW-0227">DNA damage</keyword>
<keyword evidence="5 12" id="KW-0378">Hydrolase</keyword>
<evidence type="ECO:0000256" key="5">
    <source>
        <dbReference type="ARBA" id="ARBA00022801"/>
    </source>
</evidence>
<dbReference type="Gene3D" id="1.10.340.30">
    <property type="entry name" value="Hypothetical protein, domain 2"/>
    <property type="match status" value="1"/>
</dbReference>
<sequence length="217" mass="24655">MAHSKDVLEVLRLLRCEVGETKPVVHHVDPFHTLIATMLSAQTRDPVTGAAAARLFARYPDAKALSRAPTRSIQKLIYPVSFYPTKAPRVKETARRILSDFSGRVPSTLEELTSLPGVGRKTANCVLCFSFDQQVIPVDTHVHRIPNRLGLVHTKTPKQTEQALARLVPKRRWGELNELFVKFGQHRCKSVHPRCGDCPLQEYCDYFRDVYAKRKKK</sequence>
<reference evidence="14" key="2">
    <citation type="submission" date="2021-05" db="EMBL/GenBank/DDBJ databases">
        <title>Protein family content uncovers lineage relationships and bacterial pathway maintenance mechanisms in DPANN archaea.</title>
        <authorList>
            <person name="Castelle C.J."/>
            <person name="Meheust R."/>
            <person name="Jaffe A.L."/>
            <person name="Seitz K."/>
            <person name="Gong X."/>
            <person name="Baker B.J."/>
            <person name="Banfield J.F."/>
        </authorList>
    </citation>
    <scope>NUCLEOTIDE SEQUENCE</scope>
    <source>
        <strain evidence="14">RIFCSPLOWO2_01_FULL_58_19</strain>
    </source>
</reference>
<keyword evidence="12" id="KW-0238">DNA-binding</keyword>
<comment type="caution">
    <text evidence="14">The sequence shown here is derived from an EMBL/GenBank/DDBJ whole genome shotgun (WGS) entry which is preliminary data.</text>
</comment>
<dbReference type="SUPFAM" id="SSF48150">
    <property type="entry name" value="DNA-glycosylase"/>
    <property type="match status" value="1"/>
</dbReference>
<dbReference type="InterPro" id="IPR003651">
    <property type="entry name" value="Endonuclease3_FeS-loop_motif"/>
</dbReference>
<dbReference type="GO" id="GO:0006285">
    <property type="term" value="P:base-excision repair, AP site formation"/>
    <property type="evidence" value="ECO:0007669"/>
    <property type="project" value="TreeGrafter"/>
</dbReference>
<evidence type="ECO:0000259" key="13">
    <source>
        <dbReference type="SMART" id="SM00478"/>
    </source>
</evidence>
<dbReference type="GO" id="GO:0006289">
    <property type="term" value="P:nucleotide-excision repair"/>
    <property type="evidence" value="ECO:0007669"/>
    <property type="project" value="TreeGrafter"/>
</dbReference>
<gene>
    <name evidence="12" type="primary">nth</name>
    <name evidence="14" type="ORF">J4203_02230</name>
</gene>
<dbReference type="Proteomes" id="UP000678237">
    <property type="component" value="Unassembled WGS sequence"/>
</dbReference>
<evidence type="ECO:0000256" key="10">
    <source>
        <dbReference type="ARBA" id="ARBA00023295"/>
    </source>
</evidence>
<dbReference type="GO" id="GO:0046872">
    <property type="term" value="F:metal ion binding"/>
    <property type="evidence" value="ECO:0007669"/>
    <property type="project" value="UniProtKB-KW"/>
</dbReference>